<reference evidence="1 2" key="1">
    <citation type="submission" date="2015-09" db="EMBL/GenBank/DDBJ databases">
        <title>Atta colombica WGS genome.</title>
        <authorList>
            <person name="Nygaard S."/>
            <person name="Hu H."/>
            <person name="Boomsma J."/>
            <person name="Zhang G."/>
        </authorList>
    </citation>
    <scope>NUCLEOTIDE SEQUENCE [LARGE SCALE GENOMIC DNA]</scope>
    <source>
        <strain evidence="1">Treedump-2</strain>
        <tissue evidence="1">Whole body</tissue>
    </source>
</reference>
<sequence length="108" mass="12538">MLRMVALYYMVVICIWKEEYMYFTIHLTTIQCLKADIRAQACNICDLPRPGSPTNRICISSRNCVHFALPPNKLNINPALTISWPYILGHNECTNNAKRFGFLYMSYI</sequence>
<accession>A0A151I103</accession>
<dbReference type="AlphaFoldDB" id="A0A151I103"/>
<keyword evidence="2" id="KW-1185">Reference proteome</keyword>
<evidence type="ECO:0000313" key="2">
    <source>
        <dbReference type="Proteomes" id="UP000078540"/>
    </source>
</evidence>
<organism evidence="1 2">
    <name type="scientific">Atta colombica</name>
    <dbReference type="NCBI Taxonomy" id="520822"/>
    <lineage>
        <taxon>Eukaryota</taxon>
        <taxon>Metazoa</taxon>
        <taxon>Ecdysozoa</taxon>
        <taxon>Arthropoda</taxon>
        <taxon>Hexapoda</taxon>
        <taxon>Insecta</taxon>
        <taxon>Pterygota</taxon>
        <taxon>Neoptera</taxon>
        <taxon>Endopterygota</taxon>
        <taxon>Hymenoptera</taxon>
        <taxon>Apocrita</taxon>
        <taxon>Aculeata</taxon>
        <taxon>Formicoidea</taxon>
        <taxon>Formicidae</taxon>
        <taxon>Myrmicinae</taxon>
        <taxon>Atta</taxon>
    </lineage>
</organism>
<dbReference type="Proteomes" id="UP000078540">
    <property type="component" value="Unassembled WGS sequence"/>
</dbReference>
<protein>
    <submittedName>
        <fullName evidence="1">Uncharacterized protein</fullName>
    </submittedName>
</protein>
<dbReference type="EMBL" id="KQ976605">
    <property type="protein sequence ID" value="KYM79353.1"/>
    <property type="molecule type" value="Genomic_DNA"/>
</dbReference>
<gene>
    <name evidence="1" type="ORF">ALC53_10211</name>
</gene>
<proteinExistence type="predicted"/>
<evidence type="ECO:0000313" key="1">
    <source>
        <dbReference type="EMBL" id="KYM79353.1"/>
    </source>
</evidence>
<name>A0A151I103_9HYME</name>